<evidence type="ECO:0000313" key="3">
    <source>
        <dbReference type="Proteomes" id="UP000264589"/>
    </source>
</evidence>
<organism evidence="2 3">
    <name type="scientific">Parvularcula marina</name>
    <dbReference type="NCBI Taxonomy" id="2292771"/>
    <lineage>
        <taxon>Bacteria</taxon>
        <taxon>Pseudomonadati</taxon>
        <taxon>Pseudomonadota</taxon>
        <taxon>Alphaproteobacteria</taxon>
        <taxon>Parvularculales</taxon>
        <taxon>Parvularculaceae</taxon>
        <taxon>Parvularcula</taxon>
    </lineage>
</organism>
<comment type="caution">
    <text evidence="2">The sequence shown here is derived from an EMBL/GenBank/DDBJ whole genome shotgun (WGS) entry which is preliminary data.</text>
</comment>
<dbReference type="GO" id="GO:0016787">
    <property type="term" value="F:hydrolase activity"/>
    <property type="evidence" value="ECO:0007669"/>
    <property type="project" value="UniProtKB-KW"/>
</dbReference>
<reference evidence="2 3" key="1">
    <citation type="submission" date="2018-08" db="EMBL/GenBank/DDBJ databases">
        <title>Parvularcula sp. SM1705, isolated from surface water of the South Sea China.</title>
        <authorList>
            <person name="Sun L."/>
        </authorList>
    </citation>
    <scope>NUCLEOTIDE SEQUENCE [LARGE SCALE GENOMIC DNA]</scope>
    <source>
        <strain evidence="2 3">SM1705</strain>
    </source>
</reference>
<dbReference type="InterPro" id="IPR011105">
    <property type="entry name" value="Cell_wall_hydrolase_SleB"/>
</dbReference>
<protein>
    <submittedName>
        <fullName evidence="2">Cell wall hydrolase</fullName>
    </submittedName>
</protein>
<evidence type="ECO:0000313" key="2">
    <source>
        <dbReference type="EMBL" id="RFB01604.1"/>
    </source>
</evidence>
<sequence>MARPGLLSALILWGASAITLVTVAVLAVTGSETKAPPAEETLPIIPVALPEMPDGKQFECLALAIYHEARSEPGPGPRAVGHVVLNRVEDTRFPDTVCKVVKQGGETPPCQFSWWCDGKPDRPIYPRLYERSRILAFLLLTEEDEDPTEGAVFFHADYVTPYWVGSFDRTAEIGRHYFYK</sequence>
<dbReference type="Gene3D" id="6.20.240.60">
    <property type="match status" value="1"/>
</dbReference>
<evidence type="ECO:0000259" key="1">
    <source>
        <dbReference type="Pfam" id="PF07486"/>
    </source>
</evidence>
<dbReference type="AlphaFoldDB" id="A0A371R812"/>
<keyword evidence="3" id="KW-1185">Reference proteome</keyword>
<accession>A0A371R812</accession>
<dbReference type="EMBL" id="QUQO01000002">
    <property type="protein sequence ID" value="RFB01604.1"/>
    <property type="molecule type" value="Genomic_DNA"/>
</dbReference>
<proteinExistence type="predicted"/>
<feature type="domain" description="Cell wall hydrolase SleB" evidence="1">
    <location>
        <begin position="72"/>
        <end position="179"/>
    </location>
</feature>
<dbReference type="InParanoid" id="A0A371R812"/>
<dbReference type="RefSeq" id="WP_116393320.1">
    <property type="nucleotide sequence ID" value="NZ_QUQO01000002.1"/>
</dbReference>
<keyword evidence="2" id="KW-0378">Hydrolase</keyword>
<dbReference type="Proteomes" id="UP000264589">
    <property type="component" value="Unassembled WGS sequence"/>
</dbReference>
<dbReference type="Gene3D" id="1.10.10.2520">
    <property type="entry name" value="Cell wall hydrolase SleB, domain 1"/>
    <property type="match status" value="1"/>
</dbReference>
<dbReference type="InterPro" id="IPR042047">
    <property type="entry name" value="SleB_dom1"/>
</dbReference>
<dbReference type="OrthoDB" id="9785345at2"/>
<name>A0A371R812_9PROT</name>
<gene>
    <name evidence="2" type="ORF">DX908_15100</name>
</gene>
<dbReference type="Pfam" id="PF07486">
    <property type="entry name" value="Hydrolase_2"/>
    <property type="match status" value="1"/>
</dbReference>